<dbReference type="AlphaFoldDB" id="A0A915P6F7"/>
<keyword evidence="2" id="KW-1185">Reference proteome</keyword>
<feature type="chain" id="PRO_5037641508" evidence="1">
    <location>
        <begin position="23"/>
        <end position="228"/>
    </location>
</feature>
<protein>
    <submittedName>
        <fullName evidence="3">Uncharacterized protein</fullName>
    </submittedName>
</protein>
<name>A0A915P6F7_9BILA</name>
<evidence type="ECO:0000256" key="1">
    <source>
        <dbReference type="SAM" id="SignalP"/>
    </source>
</evidence>
<organism evidence="2 3">
    <name type="scientific">Meloidogyne floridensis</name>
    <dbReference type="NCBI Taxonomy" id="298350"/>
    <lineage>
        <taxon>Eukaryota</taxon>
        <taxon>Metazoa</taxon>
        <taxon>Ecdysozoa</taxon>
        <taxon>Nematoda</taxon>
        <taxon>Chromadorea</taxon>
        <taxon>Rhabditida</taxon>
        <taxon>Tylenchina</taxon>
        <taxon>Tylenchomorpha</taxon>
        <taxon>Tylenchoidea</taxon>
        <taxon>Meloidogynidae</taxon>
        <taxon>Meloidogyninae</taxon>
        <taxon>Meloidogyne</taxon>
    </lineage>
</organism>
<dbReference type="Proteomes" id="UP000887560">
    <property type="component" value="Unplaced"/>
</dbReference>
<keyword evidence="1" id="KW-0732">Signal</keyword>
<evidence type="ECO:0000313" key="3">
    <source>
        <dbReference type="WBParaSite" id="scf7180000423511.g11155"/>
    </source>
</evidence>
<proteinExistence type="predicted"/>
<reference evidence="3" key="1">
    <citation type="submission" date="2022-11" db="UniProtKB">
        <authorList>
            <consortium name="WormBaseParasite"/>
        </authorList>
    </citation>
    <scope>IDENTIFICATION</scope>
</reference>
<feature type="signal peptide" evidence="1">
    <location>
        <begin position="1"/>
        <end position="22"/>
    </location>
</feature>
<evidence type="ECO:0000313" key="2">
    <source>
        <dbReference type="Proteomes" id="UP000887560"/>
    </source>
</evidence>
<accession>A0A915P6F7</accession>
<sequence length="228" mass="26143">MNFNNYFLAVLEFFVLMLASSANKPSHIRFKEDFEKSSKKESGYFCKKYEDYKYCGCVFNGKIPTAFNFPNYDTDNENEFFKLATLPVCGNDCTKGGAITGLRVTHFEEDGGFFSNCPEEKEFEAFRVADLSIKIGGIEVENSGAFAVPAVLSHRSCSNILWMNTISDKYVDIKLHDRVVEMRGIYINLDNGHASQYALYDRKYKLYEKVRETWQNAQINCWTGTCKP</sequence>
<dbReference type="WBParaSite" id="scf7180000423511.g11155">
    <property type="protein sequence ID" value="scf7180000423511.g11155"/>
    <property type="gene ID" value="scf7180000423511.g11155"/>
</dbReference>